<name>A0A4P9XW35_9FUNG</name>
<keyword evidence="5" id="KW-0143">Chaperone</keyword>
<keyword evidence="4" id="KW-0496">Mitochondrion</keyword>
<dbReference type="AlphaFoldDB" id="A0A4P9XW35"/>
<dbReference type="Pfam" id="PF07542">
    <property type="entry name" value="ATP12"/>
    <property type="match status" value="1"/>
</dbReference>
<dbReference type="SUPFAM" id="SSF160909">
    <property type="entry name" value="ATP12-like"/>
    <property type="match status" value="1"/>
</dbReference>
<dbReference type="InterPro" id="IPR011419">
    <property type="entry name" value="ATP12_ATP_synth-F1-assembly"/>
</dbReference>
<dbReference type="Gene3D" id="3.30.2180.10">
    <property type="entry name" value="ATP12-like"/>
    <property type="match status" value="1"/>
</dbReference>
<keyword evidence="7" id="KW-1185">Reference proteome</keyword>
<comment type="similarity">
    <text evidence="2">Belongs to the ATP12 family.</text>
</comment>
<dbReference type="Proteomes" id="UP000271241">
    <property type="component" value="Unassembled WGS sequence"/>
</dbReference>
<proteinExistence type="inferred from homology"/>
<dbReference type="GO" id="GO:0005739">
    <property type="term" value="C:mitochondrion"/>
    <property type="evidence" value="ECO:0007669"/>
    <property type="project" value="UniProtKB-SubCell"/>
</dbReference>
<dbReference type="InterPro" id="IPR042272">
    <property type="entry name" value="ATP12_ATP_synth-F1-assembly_N"/>
</dbReference>
<dbReference type="InterPro" id="IPR023335">
    <property type="entry name" value="ATP12_ortho_dom_sf"/>
</dbReference>
<evidence type="ECO:0008006" key="8">
    <source>
        <dbReference type="Google" id="ProtNLM"/>
    </source>
</evidence>
<dbReference type="PANTHER" id="PTHR21013:SF10">
    <property type="entry name" value="ATP SYNTHASE MITOCHONDRIAL F1 COMPLEX ASSEMBLY FACTOR 2"/>
    <property type="match status" value="1"/>
</dbReference>
<dbReference type="Gene3D" id="1.10.3580.10">
    <property type="entry name" value="ATP12 ATPase"/>
    <property type="match status" value="1"/>
</dbReference>
<reference evidence="7" key="1">
    <citation type="journal article" date="2018" name="Nat. Microbiol.">
        <title>Leveraging single-cell genomics to expand the fungal tree of life.</title>
        <authorList>
            <person name="Ahrendt S.R."/>
            <person name="Quandt C.A."/>
            <person name="Ciobanu D."/>
            <person name="Clum A."/>
            <person name="Salamov A."/>
            <person name="Andreopoulos B."/>
            <person name="Cheng J.F."/>
            <person name="Woyke T."/>
            <person name="Pelin A."/>
            <person name="Henrissat B."/>
            <person name="Reynolds N.K."/>
            <person name="Benny G.L."/>
            <person name="Smith M.E."/>
            <person name="James T.Y."/>
            <person name="Grigoriev I.V."/>
        </authorList>
    </citation>
    <scope>NUCLEOTIDE SEQUENCE [LARGE SCALE GENOMIC DNA]</scope>
    <source>
        <strain evidence="7">RSA 1356</strain>
    </source>
</reference>
<dbReference type="STRING" id="78915.A0A4P9XW35"/>
<evidence type="ECO:0000256" key="4">
    <source>
        <dbReference type="ARBA" id="ARBA00023128"/>
    </source>
</evidence>
<comment type="subcellular location">
    <subcellularLocation>
        <location evidence="1">Mitochondrion</location>
    </subcellularLocation>
</comment>
<dbReference type="EMBL" id="KZ992449">
    <property type="protein sequence ID" value="RKP10517.1"/>
    <property type="molecule type" value="Genomic_DNA"/>
</dbReference>
<dbReference type="GO" id="GO:0033615">
    <property type="term" value="P:mitochondrial proton-transporting ATP synthase complex assembly"/>
    <property type="evidence" value="ECO:0007669"/>
    <property type="project" value="TreeGrafter"/>
</dbReference>
<dbReference type="PANTHER" id="PTHR21013">
    <property type="entry name" value="ATP SYNTHASE MITOCHONDRIAL F1 COMPLEX ASSEMBLY FACTOR 2/ATP12 PROTEIN, MITOCHONDRIAL PRECURSOR"/>
    <property type="match status" value="1"/>
</dbReference>
<evidence type="ECO:0000256" key="5">
    <source>
        <dbReference type="ARBA" id="ARBA00023186"/>
    </source>
</evidence>
<protein>
    <recommendedName>
        <fullName evidence="8">ATP12-domain-containing protein</fullName>
    </recommendedName>
</protein>
<evidence type="ECO:0000256" key="1">
    <source>
        <dbReference type="ARBA" id="ARBA00004173"/>
    </source>
</evidence>
<organism evidence="6 7">
    <name type="scientific">Thamnocephalis sphaerospora</name>
    <dbReference type="NCBI Taxonomy" id="78915"/>
    <lineage>
        <taxon>Eukaryota</taxon>
        <taxon>Fungi</taxon>
        <taxon>Fungi incertae sedis</taxon>
        <taxon>Zoopagomycota</taxon>
        <taxon>Zoopagomycotina</taxon>
        <taxon>Zoopagomycetes</taxon>
        <taxon>Zoopagales</taxon>
        <taxon>Sigmoideomycetaceae</taxon>
        <taxon>Thamnocephalis</taxon>
    </lineage>
</organism>
<sequence>MYASLCSLAKAVRKFWKAVSTQESDDAVQVLLDGRKLKTPGGNPMLLPKEHAGGALMVAGEWESVQKHLKSHGLTWTSIVSRAIDTFHDGDEREKAIDKLVAFLHRDTLCYHQDHPQTFVELQEEHWKPLLQWARKRYDVEIAVTDGIFGIHQPDATVARLRAEVASFSPLKLAAFEQAVLSSKSFLISLALMERHINAQQAATAALVEVLSQTKSWGFVEDGHDLDFELIHQQLGAASCVLL</sequence>
<evidence type="ECO:0000313" key="6">
    <source>
        <dbReference type="EMBL" id="RKP10517.1"/>
    </source>
</evidence>
<dbReference type="OrthoDB" id="5673at2759"/>
<evidence type="ECO:0000256" key="3">
    <source>
        <dbReference type="ARBA" id="ARBA00022946"/>
    </source>
</evidence>
<evidence type="ECO:0000256" key="2">
    <source>
        <dbReference type="ARBA" id="ARBA00008231"/>
    </source>
</evidence>
<accession>A0A4P9XW35</accession>
<evidence type="ECO:0000313" key="7">
    <source>
        <dbReference type="Proteomes" id="UP000271241"/>
    </source>
</evidence>
<keyword evidence="3" id="KW-0809">Transit peptide</keyword>
<gene>
    <name evidence="6" type="ORF">THASP1DRAFT_12726</name>
</gene>